<dbReference type="EMBL" id="CP036432">
    <property type="protein sequence ID" value="QDV83342.1"/>
    <property type="molecule type" value="Genomic_DNA"/>
</dbReference>
<evidence type="ECO:0000313" key="3">
    <source>
        <dbReference type="EMBL" id="QDV83342.1"/>
    </source>
</evidence>
<keyword evidence="2" id="KW-1133">Transmembrane helix</keyword>
<evidence type="ECO:0000256" key="2">
    <source>
        <dbReference type="SAM" id="Phobius"/>
    </source>
</evidence>
<gene>
    <name evidence="3" type="ORF">TBK1r_22800</name>
</gene>
<dbReference type="InterPro" id="IPR038389">
    <property type="entry name" value="PSMG2_sf"/>
</dbReference>
<keyword evidence="4" id="KW-1185">Reference proteome</keyword>
<dbReference type="PANTHER" id="PTHR35610:SF7">
    <property type="entry name" value="3-ISOPROPYLMALATE DEHYDRATASE"/>
    <property type="match status" value="1"/>
</dbReference>
<organism evidence="3 4">
    <name type="scientific">Stieleria magnilauensis</name>
    <dbReference type="NCBI Taxonomy" id="2527963"/>
    <lineage>
        <taxon>Bacteria</taxon>
        <taxon>Pseudomonadati</taxon>
        <taxon>Planctomycetota</taxon>
        <taxon>Planctomycetia</taxon>
        <taxon>Pirellulales</taxon>
        <taxon>Pirellulaceae</taxon>
        <taxon>Stieleria</taxon>
    </lineage>
</organism>
<dbReference type="RefSeq" id="WP_145210055.1">
    <property type="nucleotide sequence ID" value="NZ_CP036432.1"/>
</dbReference>
<dbReference type="InterPro" id="IPR019151">
    <property type="entry name" value="Proteasome_assmbl_chaperone_2"/>
</dbReference>
<evidence type="ECO:0000313" key="4">
    <source>
        <dbReference type="Proteomes" id="UP000318081"/>
    </source>
</evidence>
<feature type="transmembrane region" description="Helical" evidence="2">
    <location>
        <begin position="12"/>
        <end position="31"/>
    </location>
</feature>
<dbReference type="Pfam" id="PF09754">
    <property type="entry name" value="PAC2"/>
    <property type="match status" value="1"/>
</dbReference>
<keyword evidence="2" id="KW-0812">Transmembrane</keyword>
<dbReference type="Proteomes" id="UP000318081">
    <property type="component" value="Chromosome"/>
</dbReference>
<reference evidence="3 4" key="1">
    <citation type="submission" date="2019-02" db="EMBL/GenBank/DDBJ databases">
        <title>Deep-cultivation of Planctomycetes and their phenomic and genomic characterization uncovers novel biology.</title>
        <authorList>
            <person name="Wiegand S."/>
            <person name="Jogler M."/>
            <person name="Boedeker C."/>
            <person name="Pinto D."/>
            <person name="Vollmers J."/>
            <person name="Rivas-Marin E."/>
            <person name="Kohn T."/>
            <person name="Peeters S.H."/>
            <person name="Heuer A."/>
            <person name="Rast P."/>
            <person name="Oberbeckmann S."/>
            <person name="Bunk B."/>
            <person name="Jeske O."/>
            <person name="Meyerdierks A."/>
            <person name="Storesund J.E."/>
            <person name="Kallscheuer N."/>
            <person name="Luecker S."/>
            <person name="Lage O.M."/>
            <person name="Pohl T."/>
            <person name="Merkel B.J."/>
            <person name="Hornburger P."/>
            <person name="Mueller R.-W."/>
            <person name="Bruemmer F."/>
            <person name="Labrenz M."/>
            <person name="Spormann A.M."/>
            <person name="Op den Camp H."/>
            <person name="Overmann J."/>
            <person name="Amann R."/>
            <person name="Jetten M.S.M."/>
            <person name="Mascher T."/>
            <person name="Medema M.H."/>
            <person name="Devos D.P."/>
            <person name="Kaster A.-K."/>
            <person name="Ovreas L."/>
            <person name="Rohde M."/>
            <person name="Galperin M.Y."/>
            <person name="Jogler C."/>
        </authorList>
    </citation>
    <scope>NUCLEOTIDE SEQUENCE [LARGE SCALE GENOMIC DNA]</scope>
    <source>
        <strain evidence="3 4">TBK1r</strain>
    </source>
</reference>
<dbReference type="Gene3D" id="3.40.50.10900">
    <property type="entry name" value="PAC-like subunit"/>
    <property type="match status" value="1"/>
</dbReference>
<sequence>MREATKSKRPWLVAVWPGMGHVAISAGYYLMAKLGMQYLGEFASNGLFDVDYAIIKSGIVQKTQRPRSRFFVWKAPEGKRDIIVFIGEAQPPLGKFEFCEKLIDFARDQGVERVFTFAAMATDMHPEHESRLFGAATDPLTLKELDRPEVRYLEEGHIGGLNGVLLAAAADKGMEGVCLLGEMPHMFAQLPFPKASLAVLEVFAEMAEVPLDFTELNEQAHAIEQQLGELLAKFKEKMEANESGASESFEPPQDSDEELAEADQARIEMMFSQAADDRSKAYELKNELDRLGVFDRFEDRFLDLFKRTE</sequence>
<keyword evidence="2" id="KW-0472">Membrane</keyword>
<feature type="region of interest" description="Disordered" evidence="1">
    <location>
        <begin position="241"/>
        <end position="263"/>
    </location>
</feature>
<dbReference type="SUPFAM" id="SSF159659">
    <property type="entry name" value="Cgl1923-like"/>
    <property type="match status" value="1"/>
</dbReference>
<evidence type="ECO:0000256" key="1">
    <source>
        <dbReference type="SAM" id="MobiDB-lite"/>
    </source>
</evidence>
<dbReference type="PANTHER" id="PTHR35610">
    <property type="entry name" value="3-ISOPROPYLMALATE DEHYDRATASE-RELATED"/>
    <property type="match status" value="1"/>
</dbReference>
<protein>
    <submittedName>
        <fullName evidence="3">PAC2 family protein</fullName>
    </submittedName>
</protein>
<accession>A0ABX5XNV7</accession>
<name>A0ABX5XNV7_9BACT</name>
<proteinExistence type="predicted"/>